<evidence type="ECO:0000313" key="4">
    <source>
        <dbReference type="EMBL" id="TRX73699.1"/>
    </source>
</evidence>
<keyword evidence="1" id="KW-1133">Transmembrane helix</keyword>
<dbReference type="InterPro" id="IPR012373">
    <property type="entry name" value="Ferrdict_sens_TM"/>
</dbReference>
<dbReference type="Gene3D" id="3.55.50.30">
    <property type="match status" value="1"/>
</dbReference>
<dbReference type="PANTHER" id="PTHR30273">
    <property type="entry name" value="PERIPLASMIC SIGNAL SENSOR AND SIGMA FACTOR ACTIVATOR FECR-RELATED"/>
    <property type="match status" value="1"/>
</dbReference>
<dbReference type="Proteomes" id="UP000315235">
    <property type="component" value="Unassembled WGS sequence"/>
</dbReference>
<evidence type="ECO:0000259" key="2">
    <source>
        <dbReference type="Pfam" id="PF04773"/>
    </source>
</evidence>
<reference evidence="4 5" key="1">
    <citation type="submission" date="2019-07" db="EMBL/GenBank/DDBJ databases">
        <title>Pseudomonas mangiferae sp. nov., isolated from bark of mango tree in Thailand.</title>
        <authorList>
            <person name="Srisuk N."/>
            <person name="Anurat P."/>
        </authorList>
    </citation>
    <scope>NUCLEOTIDE SEQUENCE [LARGE SCALE GENOMIC DNA]</scope>
    <source>
        <strain evidence="4 5">DMKU_BBB3-04</strain>
    </source>
</reference>
<organism evidence="4 5">
    <name type="scientific">Pseudomonas mangiferae</name>
    <dbReference type="NCBI Taxonomy" id="2593654"/>
    <lineage>
        <taxon>Bacteria</taxon>
        <taxon>Pseudomonadati</taxon>
        <taxon>Pseudomonadota</taxon>
        <taxon>Gammaproteobacteria</taxon>
        <taxon>Pseudomonadales</taxon>
        <taxon>Pseudomonadaceae</taxon>
        <taxon>Pseudomonas</taxon>
    </lineage>
</organism>
<evidence type="ECO:0000313" key="5">
    <source>
        <dbReference type="Proteomes" id="UP000315235"/>
    </source>
</evidence>
<dbReference type="Pfam" id="PF04773">
    <property type="entry name" value="FecR"/>
    <property type="match status" value="1"/>
</dbReference>
<dbReference type="InterPro" id="IPR006860">
    <property type="entry name" value="FecR"/>
</dbReference>
<dbReference type="PIRSF" id="PIRSF018266">
    <property type="entry name" value="FecR"/>
    <property type="match status" value="1"/>
</dbReference>
<dbReference type="AlphaFoldDB" id="A0A553GW28"/>
<keyword evidence="1" id="KW-0812">Transmembrane</keyword>
<accession>A0A553GW28</accession>
<sequence length="314" mass="34508">MSAPPLPTDSLAEEALAWLVRLQDEAASAADRAAFAAWLETSADHRAAWQRAQRLWRRLDDLAPHLAPPPSAQPVRRTRRRRSLLAAAACLLLALGVGSMLRTGVLADYRSGVGEHRHLTLADGSRIELGSDSALSVDFSADRRRIHLYRGEAYFEVSPDPARPFVVDAGPLRGRALGTAFAVRRDGDQASLTVTEHQVAVEAGAAHDTLGRGQQVRYDDAGLHPAEPVDLRRALAWRRDRLVFVEAPLVDVLAELQRYRHGRILVTDPALARQPVTAVFRTDDPDAALRTIARVLPVRLTRATDWLVLVRPAS</sequence>
<proteinExistence type="predicted"/>
<dbReference type="PANTHER" id="PTHR30273:SF2">
    <property type="entry name" value="PROTEIN FECR"/>
    <property type="match status" value="1"/>
</dbReference>
<comment type="caution">
    <text evidence="4">The sequence shown here is derived from an EMBL/GenBank/DDBJ whole genome shotgun (WGS) entry which is preliminary data.</text>
</comment>
<dbReference type="GO" id="GO:0016989">
    <property type="term" value="F:sigma factor antagonist activity"/>
    <property type="evidence" value="ECO:0007669"/>
    <property type="project" value="TreeGrafter"/>
</dbReference>
<feature type="domain" description="FecR protein" evidence="2">
    <location>
        <begin position="108"/>
        <end position="199"/>
    </location>
</feature>
<dbReference type="RefSeq" id="WP_143489434.1">
    <property type="nucleotide sequence ID" value="NZ_VJOY01000012.1"/>
</dbReference>
<evidence type="ECO:0000259" key="3">
    <source>
        <dbReference type="Pfam" id="PF16220"/>
    </source>
</evidence>
<dbReference type="OrthoDB" id="9798846at2"/>
<gene>
    <name evidence="4" type="ORF">FM069_16330</name>
</gene>
<dbReference type="EMBL" id="VJOY01000012">
    <property type="protein sequence ID" value="TRX73699.1"/>
    <property type="molecule type" value="Genomic_DNA"/>
</dbReference>
<keyword evidence="5" id="KW-1185">Reference proteome</keyword>
<dbReference type="Gene3D" id="2.60.120.1440">
    <property type="match status" value="1"/>
</dbReference>
<name>A0A553GW28_9PSED</name>
<protein>
    <submittedName>
        <fullName evidence="4">FecR family protein</fullName>
    </submittedName>
</protein>
<dbReference type="InterPro" id="IPR032623">
    <property type="entry name" value="FecR_N"/>
</dbReference>
<evidence type="ECO:0000256" key="1">
    <source>
        <dbReference type="SAM" id="Phobius"/>
    </source>
</evidence>
<feature type="domain" description="FecR N-terminal" evidence="3">
    <location>
        <begin position="13"/>
        <end position="55"/>
    </location>
</feature>
<dbReference type="Pfam" id="PF16220">
    <property type="entry name" value="DUF4880"/>
    <property type="match status" value="1"/>
</dbReference>
<feature type="transmembrane region" description="Helical" evidence="1">
    <location>
        <begin position="83"/>
        <end position="101"/>
    </location>
</feature>
<keyword evidence="1" id="KW-0472">Membrane</keyword>